<dbReference type="AlphaFoldDB" id="A0A518VFI4"/>
<dbReference type="Gene3D" id="3.90.1200.10">
    <property type="match status" value="1"/>
</dbReference>
<evidence type="ECO:0000259" key="1">
    <source>
        <dbReference type="Pfam" id="PF01636"/>
    </source>
</evidence>
<organism evidence="2 3">
    <name type="scientific">Brevibacillus laterosporus</name>
    <name type="common">Bacillus laterosporus</name>
    <dbReference type="NCBI Taxonomy" id="1465"/>
    <lineage>
        <taxon>Bacteria</taxon>
        <taxon>Bacillati</taxon>
        <taxon>Bacillota</taxon>
        <taxon>Bacilli</taxon>
        <taxon>Bacillales</taxon>
        <taxon>Paenibacillaceae</taxon>
        <taxon>Brevibacillus</taxon>
    </lineage>
</organism>
<dbReference type="Gene3D" id="3.30.200.20">
    <property type="entry name" value="Phosphorylase Kinase, domain 1"/>
    <property type="match status" value="1"/>
</dbReference>
<dbReference type="GO" id="GO:0042601">
    <property type="term" value="C:endospore-forming forespore"/>
    <property type="evidence" value="ECO:0007669"/>
    <property type="project" value="TreeGrafter"/>
</dbReference>
<name>A0A518VFI4_BRELA</name>
<dbReference type="InterPro" id="IPR011009">
    <property type="entry name" value="Kinase-like_dom_sf"/>
</dbReference>
<evidence type="ECO:0000313" key="3">
    <source>
        <dbReference type="Proteomes" id="UP000319432"/>
    </source>
</evidence>
<dbReference type="PANTHER" id="PTHR39179">
    <property type="entry name" value="SPORE COAT PROTEIN I"/>
    <property type="match status" value="1"/>
</dbReference>
<protein>
    <submittedName>
        <fullName evidence="2">Serine kinase</fullName>
    </submittedName>
</protein>
<reference evidence="2 3" key="1">
    <citation type="submission" date="2018-11" db="EMBL/GenBank/DDBJ databases">
        <title>Phylogenetic determinants of toxin gene distribution in genomes of Brevibacillus laterosporus.</title>
        <authorList>
            <person name="Glare T.R."/>
            <person name="Durrant A."/>
            <person name="Berry C."/>
            <person name="Palma L."/>
            <person name="Ormskirk M."/>
            <person name="Cox M.O."/>
        </authorList>
    </citation>
    <scope>NUCLEOTIDE SEQUENCE [LARGE SCALE GENOMIC DNA]</scope>
    <source>
        <strain evidence="2 3">1821L</strain>
    </source>
</reference>
<dbReference type="EMBL" id="CP033464">
    <property type="protein sequence ID" value="QDX95758.1"/>
    <property type="molecule type" value="Genomic_DNA"/>
</dbReference>
<keyword evidence="3" id="KW-1185">Reference proteome</keyword>
<dbReference type="InterPro" id="IPR047175">
    <property type="entry name" value="CotS-like"/>
</dbReference>
<evidence type="ECO:0000313" key="2">
    <source>
        <dbReference type="EMBL" id="QDX95758.1"/>
    </source>
</evidence>
<accession>A0A518VFI4</accession>
<proteinExistence type="predicted"/>
<dbReference type="InterPro" id="IPR002575">
    <property type="entry name" value="Aminoglycoside_PTrfase"/>
</dbReference>
<dbReference type="GO" id="GO:0016301">
    <property type="term" value="F:kinase activity"/>
    <property type="evidence" value="ECO:0007669"/>
    <property type="project" value="UniProtKB-KW"/>
</dbReference>
<dbReference type="Proteomes" id="UP000319432">
    <property type="component" value="Chromosome"/>
</dbReference>
<keyword evidence="2" id="KW-0808">Transferase</keyword>
<feature type="domain" description="Aminoglycoside phosphotransferase" evidence="1">
    <location>
        <begin position="26"/>
        <end position="265"/>
    </location>
</feature>
<sequence length="331" mass="38662">MDVNFMKALEKAFRCKIYGIKPQRSVFSVRTDRGAWIVKGYAEEEKALWVTHLADVLQEQGFYHTVKYVANSYGQKVQPIGEQFYTVMKEIDGRDATYANVGDLKKSAAALARFHRAAEGFPTAPFVSEIEIGKPPLLEKWKRRLEQFQRISKRITLRGPQNRFELMVESMAKEIKREGQEVLQAAYQMPISQHMEQAHYYGTLAHRDVASHNFLIKESGSCYLIDLDTVAPDMQIVDLVQMASRMLFLHEYDRKVYHQAIESYHKVKHLSDDEIQIIYHLLRYPDNPLREITGIYNKIPGYRIKSVTHLLQMERKLKHERRRFFKGGQYG</sequence>
<dbReference type="PANTHER" id="PTHR39179:SF3">
    <property type="entry name" value="COTS-RELATED PROTEIN"/>
    <property type="match status" value="1"/>
</dbReference>
<keyword evidence="2" id="KW-0418">Kinase</keyword>
<gene>
    <name evidence="2" type="ORF">EEL30_12815</name>
</gene>
<dbReference type="Pfam" id="PF01636">
    <property type="entry name" value="APH"/>
    <property type="match status" value="1"/>
</dbReference>
<dbReference type="SUPFAM" id="SSF56112">
    <property type="entry name" value="Protein kinase-like (PK-like)"/>
    <property type="match status" value="1"/>
</dbReference>
<dbReference type="OrthoDB" id="2373610at2"/>